<dbReference type="GO" id="GO:0006777">
    <property type="term" value="P:Mo-molybdopterin cofactor biosynthetic process"/>
    <property type="evidence" value="ECO:0007669"/>
    <property type="project" value="UniProtKB-UniRule"/>
</dbReference>
<dbReference type="Gene3D" id="3.40.980.10">
    <property type="entry name" value="MoaB/Mog-like domain"/>
    <property type="match status" value="1"/>
</dbReference>
<keyword evidence="1" id="KW-0500">Molybdenum</keyword>
<comment type="pathway">
    <text evidence="1">Cofactor biosynthesis; molybdopterin biosynthesis.</text>
</comment>
<comment type="catalytic activity">
    <reaction evidence="1">
        <text>adenylyl-molybdopterin + molybdate = Mo-molybdopterin + AMP + H(+)</text>
        <dbReference type="Rhea" id="RHEA:35047"/>
        <dbReference type="ChEBI" id="CHEBI:15378"/>
        <dbReference type="ChEBI" id="CHEBI:36264"/>
        <dbReference type="ChEBI" id="CHEBI:62727"/>
        <dbReference type="ChEBI" id="CHEBI:71302"/>
        <dbReference type="ChEBI" id="CHEBI:456215"/>
    </reaction>
</comment>
<dbReference type="Pfam" id="PF00994">
    <property type="entry name" value="MoCF_biosynth"/>
    <property type="match status" value="1"/>
</dbReference>
<keyword evidence="1" id="KW-0501">Molybdenum cofactor biosynthesis</keyword>
<dbReference type="PANTHER" id="PTHR10192:SF28">
    <property type="entry name" value="MOLYBDOPTERIN MOLYBDENUMTRANSFERASE"/>
    <property type="match status" value="1"/>
</dbReference>
<comment type="function">
    <text evidence="1">Catalyzes the insertion of molybdate into adenylated molybdopterin with the concomitant release of AMP.</text>
</comment>
<gene>
    <name evidence="3" type="ORF">SAMN05216233_105134</name>
</gene>
<keyword evidence="4" id="KW-1185">Reference proteome</keyword>
<evidence type="ECO:0000313" key="4">
    <source>
        <dbReference type="Proteomes" id="UP000198870"/>
    </source>
</evidence>
<dbReference type="PANTHER" id="PTHR10192">
    <property type="entry name" value="MOLYBDOPTERIN BIOSYNTHESIS PROTEIN"/>
    <property type="match status" value="1"/>
</dbReference>
<keyword evidence="3" id="KW-0548">Nucleotidyltransferase</keyword>
<dbReference type="Proteomes" id="UP000198870">
    <property type="component" value="Unassembled WGS sequence"/>
</dbReference>
<dbReference type="OrthoDB" id="9767940at2"/>
<dbReference type="AlphaFoldDB" id="A0A1G5E2H1"/>
<dbReference type="RefSeq" id="WP_092210304.1">
    <property type="nucleotide sequence ID" value="NZ_FMUX01000005.1"/>
</dbReference>
<evidence type="ECO:0000313" key="3">
    <source>
        <dbReference type="EMBL" id="SCY21209.1"/>
    </source>
</evidence>
<reference evidence="3 4" key="1">
    <citation type="submission" date="2016-10" db="EMBL/GenBank/DDBJ databases">
        <authorList>
            <person name="de Groot N.N."/>
        </authorList>
    </citation>
    <scope>NUCLEOTIDE SEQUENCE [LARGE SCALE GENOMIC DNA]</scope>
    <source>
        <strain evidence="3 4">AA1</strain>
    </source>
</reference>
<dbReference type="SUPFAM" id="SSF53218">
    <property type="entry name" value="Molybdenum cofactor biosynthesis proteins"/>
    <property type="match status" value="1"/>
</dbReference>
<dbReference type="GO" id="GO:0046872">
    <property type="term" value="F:metal ion binding"/>
    <property type="evidence" value="ECO:0007669"/>
    <property type="project" value="UniProtKB-UniRule"/>
</dbReference>
<dbReference type="STRING" id="419481.SAMN05216233_105134"/>
<proteinExistence type="inferred from homology"/>
<dbReference type="GO" id="GO:0005829">
    <property type="term" value="C:cytosol"/>
    <property type="evidence" value="ECO:0007669"/>
    <property type="project" value="TreeGrafter"/>
</dbReference>
<dbReference type="InterPro" id="IPR001453">
    <property type="entry name" value="MoaB/Mog_dom"/>
</dbReference>
<dbReference type="GO" id="GO:0061599">
    <property type="term" value="F:molybdopterin molybdotransferase activity"/>
    <property type="evidence" value="ECO:0007669"/>
    <property type="project" value="UniProtKB-UniRule"/>
</dbReference>
<evidence type="ECO:0000259" key="2">
    <source>
        <dbReference type="SMART" id="SM00852"/>
    </source>
</evidence>
<dbReference type="EC" id="2.10.1.1" evidence="1"/>
<accession>A0A1G5E2H1</accession>
<keyword evidence="1" id="KW-0460">Magnesium</keyword>
<dbReference type="SMART" id="SM00852">
    <property type="entry name" value="MoCF_biosynth"/>
    <property type="match status" value="1"/>
</dbReference>
<keyword evidence="1" id="KW-0479">Metal-binding</keyword>
<dbReference type="EMBL" id="FMUX01000005">
    <property type="protein sequence ID" value="SCY21209.1"/>
    <property type="molecule type" value="Genomic_DNA"/>
</dbReference>
<comment type="similarity">
    <text evidence="1">Belongs to the MoeA family.</text>
</comment>
<dbReference type="UniPathway" id="UPA00344"/>
<comment type="cofactor">
    <cofactor evidence="1">
        <name>Mg(2+)</name>
        <dbReference type="ChEBI" id="CHEBI:18420"/>
    </cofactor>
</comment>
<organism evidence="3 4">
    <name type="scientific">Desulfoluna spongiiphila</name>
    <dbReference type="NCBI Taxonomy" id="419481"/>
    <lineage>
        <taxon>Bacteria</taxon>
        <taxon>Pseudomonadati</taxon>
        <taxon>Thermodesulfobacteriota</taxon>
        <taxon>Desulfobacteria</taxon>
        <taxon>Desulfobacterales</taxon>
        <taxon>Desulfolunaceae</taxon>
        <taxon>Desulfoluna</taxon>
    </lineage>
</organism>
<evidence type="ECO:0000256" key="1">
    <source>
        <dbReference type="RuleBase" id="RU365090"/>
    </source>
</evidence>
<dbReference type="CDD" id="cd03522">
    <property type="entry name" value="MoeA_like"/>
    <property type="match status" value="1"/>
</dbReference>
<dbReference type="InterPro" id="IPR036425">
    <property type="entry name" value="MoaB/Mog-like_dom_sf"/>
</dbReference>
<dbReference type="GO" id="GO:0016779">
    <property type="term" value="F:nucleotidyltransferase activity"/>
    <property type="evidence" value="ECO:0007669"/>
    <property type="project" value="UniProtKB-KW"/>
</dbReference>
<name>A0A1G5E2H1_9BACT</name>
<feature type="domain" description="MoaB/Mog" evidence="2">
    <location>
        <begin position="174"/>
        <end position="306"/>
    </location>
</feature>
<dbReference type="InterPro" id="IPR038987">
    <property type="entry name" value="MoeA-like"/>
</dbReference>
<keyword evidence="1 3" id="KW-0808">Transferase</keyword>
<sequence length="341" mass="36914">MKCVAVEEAEGMVICHDMTRIIPGEYKGPAFKRGHIIQKNDIPELLNIGKANIYVYDIHNGLVHEDDAAERIANAAKGQGIKLSTPCEGKVTFKASQPGLLKINVDALHRINEIDDTVFSTLHTNQQVKKGQSLAGTRIIPLVTQEKNIMDVEDICRQHGPIIEIKPFPETKVGIVTTGSEIYSGRIEDKFGPVLVDKFSNLNSRVMDQVFVSDNVEMTVNAIHNMLEAGAELIAVTGGMSVDPDDQTPASIRAAGGEVIIYGSPILPGAMFMLAYIKGVPVVGLPGCVMYHKASIFDLVVPRILTGEKLTKADIIALGHGGFCSNCPECRYPLCSFGKAC</sequence>
<protein>
    <recommendedName>
        <fullName evidence="1">Molybdopterin molybdenumtransferase</fullName>
        <ecNumber evidence="1">2.10.1.1</ecNumber>
    </recommendedName>
</protein>